<dbReference type="EMBL" id="LNRQ01000006">
    <property type="protein sequence ID" value="KZM92164.1"/>
    <property type="molecule type" value="Genomic_DNA"/>
</dbReference>
<dbReference type="STRING" id="79200.A0A164WRW3"/>
<feature type="compositionally biased region" description="Acidic residues" evidence="13">
    <location>
        <begin position="1299"/>
        <end position="1314"/>
    </location>
</feature>
<dbReference type="GO" id="GO:0046872">
    <property type="term" value="F:metal ion binding"/>
    <property type="evidence" value="ECO:0007669"/>
    <property type="project" value="UniProtKB-KW"/>
</dbReference>
<dbReference type="FunFam" id="1.10.150.390:FF:000005">
    <property type="entry name" value="DNA-directed RNA polymerase subunit"/>
    <property type="match status" value="1"/>
</dbReference>
<name>A0A164WRW3_DAUCS</name>
<feature type="domain" description="RNA polymerase N-terminal" evidence="14">
    <location>
        <begin position="330"/>
        <end position="641"/>
    </location>
</feature>
<dbReference type="Pfam" id="PF04997">
    <property type="entry name" value="RNA_pol_Rpb1_1"/>
    <property type="match status" value="1"/>
</dbReference>
<protein>
    <recommendedName>
        <fullName evidence="12">DNA-directed RNA polymerase subunit</fullName>
        <ecNumber evidence="12">2.7.7.6</ecNumber>
    </recommendedName>
</protein>
<evidence type="ECO:0000256" key="10">
    <source>
        <dbReference type="ARBA" id="ARBA00023242"/>
    </source>
</evidence>
<keyword evidence="8" id="KW-0460">Magnesium</keyword>
<dbReference type="InterPro" id="IPR015699">
    <property type="entry name" value="DNA-dir_RNA_pol1_lsu_N"/>
</dbReference>
<organism evidence="15">
    <name type="scientific">Daucus carota subsp. sativus</name>
    <name type="common">Carrot</name>
    <dbReference type="NCBI Taxonomy" id="79200"/>
    <lineage>
        <taxon>Eukaryota</taxon>
        <taxon>Viridiplantae</taxon>
        <taxon>Streptophyta</taxon>
        <taxon>Embryophyta</taxon>
        <taxon>Tracheophyta</taxon>
        <taxon>Spermatophyta</taxon>
        <taxon>Magnoliopsida</taxon>
        <taxon>eudicotyledons</taxon>
        <taxon>Gunneridae</taxon>
        <taxon>Pentapetalae</taxon>
        <taxon>asterids</taxon>
        <taxon>campanulids</taxon>
        <taxon>Apiales</taxon>
        <taxon>Apiaceae</taxon>
        <taxon>Apioideae</taxon>
        <taxon>Scandiceae</taxon>
        <taxon>Daucinae</taxon>
        <taxon>Daucus</taxon>
        <taxon>Daucus sect. Daucus</taxon>
    </lineage>
</organism>
<dbReference type="SUPFAM" id="SSF64484">
    <property type="entry name" value="beta and beta-prime subunits of DNA dependent RNA-polymerase"/>
    <property type="match status" value="1"/>
</dbReference>
<comment type="catalytic activity">
    <reaction evidence="11 12">
        <text>RNA(n) + a ribonucleoside 5'-triphosphate = RNA(n+1) + diphosphate</text>
        <dbReference type="Rhea" id="RHEA:21248"/>
        <dbReference type="Rhea" id="RHEA-COMP:14527"/>
        <dbReference type="Rhea" id="RHEA-COMP:17342"/>
        <dbReference type="ChEBI" id="CHEBI:33019"/>
        <dbReference type="ChEBI" id="CHEBI:61557"/>
        <dbReference type="ChEBI" id="CHEBI:140395"/>
        <dbReference type="EC" id="2.7.7.6"/>
    </reaction>
</comment>
<proteinExistence type="inferred from homology"/>
<dbReference type="SMART" id="SM00663">
    <property type="entry name" value="RPOLA_N"/>
    <property type="match status" value="1"/>
</dbReference>
<dbReference type="GO" id="GO:0003677">
    <property type="term" value="F:DNA binding"/>
    <property type="evidence" value="ECO:0007669"/>
    <property type="project" value="InterPro"/>
</dbReference>
<evidence type="ECO:0000256" key="1">
    <source>
        <dbReference type="ARBA" id="ARBA00004123"/>
    </source>
</evidence>
<dbReference type="InterPro" id="IPR042102">
    <property type="entry name" value="RNA_pol_Rpb1_3_sf"/>
</dbReference>
<dbReference type="GO" id="GO:0003899">
    <property type="term" value="F:DNA-directed RNA polymerase activity"/>
    <property type="evidence" value="ECO:0007669"/>
    <property type="project" value="UniProtKB-EC"/>
</dbReference>
<dbReference type="CDD" id="cd01435">
    <property type="entry name" value="RNAP_I_RPA1_N"/>
    <property type="match status" value="1"/>
</dbReference>
<evidence type="ECO:0000313" key="15">
    <source>
        <dbReference type="EMBL" id="KZM92164.1"/>
    </source>
</evidence>
<dbReference type="Gene3D" id="1.10.132.30">
    <property type="match status" value="1"/>
</dbReference>
<dbReference type="EC" id="2.7.7.6" evidence="12"/>
<dbReference type="InterPro" id="IPR044893">
    <property type="entry name" value="RNA_pol_Rpb1_clamp_domain"/>
</dbReference>
<evidence type="ECO:0000256" key="12">
    <source>
        <dbReference type="RuleBase" id="RU004279"/>
    </source>
</evidence>
<evidence type="ECO:0000256" key="4">
    <source>
        <dbReference type="ARBA" id="ARBA00022679"/>
    </source>
</evidence>
<dbReference type="InterPro" id="IPR007083">
    <property type="entry name" value="RNA_pol_Rpb1_4"/>
</dbReference>
<dbReference type="Gene3D" id="1.10.274.100">
    <property type="entry name" value="RNA polymerase Rpb1, domain 3"/>
    <property type="match status" value="1"/>
</dbReference>
<dbReference type="FunFam" id="1.10.274.100:FF:000015">
    <property type="entry name" value="DNA-directed RNA polymerase subunit"/>
    <property type="match status" value="1"/>
</dbReference>
<evidence type="ECO:0000259" key="14">
    <source>
        <dbReference type="SMART" id="SM00663"/>
    </source>
</evidence>
<dbReference type="Gene3D" id="2.40.40.20">
    <property type="match status" value="1"/>
</dbReference>
<comment type="caution">
    <text evidence="15">The sequence shown here is derived from an EMBL/GenBank/DDBJ whole genome shotgun (WGS) entry which is preliminary data.</text>
</comment>
<dbReference type="PANTHER" id="PTHR19376">
    <property type="entry name" value="DNA-DIRECTED RNA POLYMERASE"/>
    <property type="match status" value="1"/>
</dbReference>
<keyword evidence="7" id="KW-0862">Zinc</keyword>
<comment type="subcellular location">
    <subcellularLocation>
        <location evidence="1">Nucleus</location>
    </subcellularLocation>
</comment>
<feature type="region of interest" description="Disordered" evidence="13">
    <location>
        <begin position="1283"/>
        <end position="1407"/>
    </location>
</feature>
<dbReference type="Pfam" id="PF04998">
    <property type="entry name" value="RNA_pol_Rpb1_5"/>
    <property type="match status" value="1"/>
</dbReference>
<dbReference type="PANTHER" id="PTHR19376:SF11">
    <property type="entry name" value="DNA-DIRECTED RNA POLYMERASE I SUBUNIT RPA1"/>
    <property type="match status" value="1"/>
</dbReference>
<dbReference type="Gene3D" id="6.20.50.80">
    <property type="match status" value="1"/>
</dbReference>
<dbReference type="Gramene" id="KZM92164">
    <property type="protein sequence ID" value="KZM92164"/>
    <property type="gene ID" value="DCAR_020471"/>
</dbReference>
<evidence type="ECO:0000256" key="6">
    <source>
        <dbReference type="ARBA" id="ARBA00022723"/>
    </source>
</evidence>
<dbReference type="InterPro" id="IPR000722">
    <property type="entry name" value="RNA_pol_asu"/>
</dbReference>
<dbReference type="InterPro" id="IPR045867">
    <property type="entry name" value="DNA-dir_RpoC_beta_prime"/>
</dbReference>
<dbReference type="CDD" id="cd02735">
    <property type="entry name" value="RNAP_I_Rpa1_C"/>
    <property type="match status" value="1"/>
</dbReference>
<dbReference type="FunFam" id="4.10.860.120:FF:000006">
    <property type="entry name" value="DNA-directed RNA polymerase subunit"/>
    <property type="match status" value="1"/>
</dbReference>
<feature type="compositionally biased region" description="Acidic residues" evidence="13">
    <location>
        <begin position="1343"/>
        <end position="1359"/>
    </location>
</feature>
<dbReference type="Gene3D" id="6.10.250.2940">
    <property type="match status" value="1"/>
</dbReference>
<dbReference type="GO" id="GO:0005736">
    <property type="term" value="C:RNA polymerase I complex"/>
    <property type="evidence" value="ECO:0007669"/>
    <property type="project" value="TreeGrafter"/>
</dbReference>
<dbReference type="Gene3D" id="4.10.860.120">
    <property type="entry name" value="RNA polymerase II, clamp domain"/>
    <property type="match status" value="1"/>
</dbReference>
<dbReference type="InterPro" id="IPR007081">
    <property type="entry name" value="RNA_pol_Rpb1_5"/>
</dbReference>
<comment type="similarity">
    <text evidence="2 12">Belongs to the RNA polymerase beta' chain family.</text>
</comment>
<evidence type="ECO:0000256" key="5">
    <source>
        <dbReference type="ARBA" id="ARBA00022695"/>
    </source>
</evidence>
<keyword evidence="3 12" id="KW-0240">DNA-directed RNA polymerase</keyword>
<feature type="region of interest" description="Disordered" evidence="13">
    <location>
        <begin position="256"/>
        <end position="279"/>
    </location>
</feature>
<sequence length="1654" mass="185454">MALSNEVTSESVAAVQFSFMSAEDVRKHSVKQITNPILLDPIAEPIPGGLYDPALGPYDLNKICKTCGQRCNDCPGHCGHIELVSTVFNPLLFDKLYNIIARTCFTCFRFRMDEEEVKLCISKLEMIAKGDIIGARRLDEGGVLDTSTSPEDGETSDFQDPNTWSSLQYTESISVLKKFFKPRPTACKHCKAKNPKITKPTFGWFYMSGLSAADARANIIRASGKTISSVEANSNEDTYVAEIETVESESCMTTSVETEDTRNQRHVQTGKGFSPHSYKQKNTLSRPFLPSEVHATLEQLWANESAILSYICGVQHESPKLTNGQAPSHSMFFIDALLVPPTKFRPPAVTADSVMEHPQTGHIIKVLNANIALCNARANNSEPSIIVRRWLDLQQSINLMFDSKTSMSRSATPGICQLLEKKEGIFRQKMMGKRVNHSCRSVISPDPYLAVNEIGIPPYFALRLTYPVKVTPWNAQKLREAIINGPEIHPGATNFVDKVSNSKLPLKKKGRISVSRKLSSSRGEASTKSHEMEGKIVFCHMKDGDVVLVNRQPTLHKPSIMAHIVRVLPGEKTIRMHYANCSTYNADFDGDEMNVHLPQDEVSRAEAYNIVNANNQYIVPTRGDTVRGLIQDHIGAAVLLTMKDTFLTREQYDQLLYSSGVFSAGPSLSSKSLSKKISKVESYGLQPVLPAVWKPKPLWTGKQVITSLLNHLTRGCKPCTLENEGKIPYQYFSRNSSNNQLSKDEEASAENKVLIRRNELVRGVIDKAQFGKYGLVHTVQELYGSDTAGILLSALSRLFTCFLQMHGFTCGVDDLILLPQYDVLRKEELEGEDVGEEVHCDFVNFKRGKIGPKELQYEIEKIMRNNGESAVARLDGKMKNELREKGSKINKELLLNGLYKPFPKNCISLMTISGAKGSSVNFQQISSSLGQQELEGKRVPRMTSGKTLPSFSPWDFSSRAGGYITDRFLTGLRPQEYYFHCMAGREGLVDTAVKTSRSGYLQRCLVKNLECLKVCYDYTVRDADGSIVQFCYGEDGVDVHQTSFLNKFEALAKNQEIIGQKFHHKLEYNAYIDKLPNKLKERVDELIRTSLKGQFLEQLKQQDLLMLMKQKYISSLAQPGEPVGVIAAQSVGEPSTQMTLNTFHLAGRGEMNVTLGIPRLQEILMTATSEIKTPIVTCRLLEEKSKDDAKALVAKLKKVTVADIIESVEICVVPLYVYKDEICRLYKLKIKIKKHELVSEEDCRETLEITYLRELEDAIENHVQLLARISGIKDFTENIESMSASQTRDAVSGNKSQGNDDDDENGDNEGDDFGFDAQKRKQQASDEIDYEDGIDGKTTEVELSTEVESEIDQDDDEIESSIGHVEDVDVEDEPSNVSYDKGLITEPTSTDRKAQSKSKKKKRGNLARKETDRSCFVKTEGQRYEVHFRFKDEPHILLSQAQIKCYDMILEWNMLQIVQKAAKKVPLIGSGKIEHCQQLAYDVLEKQVLWQKEENGAAEVQKDLSNLCALKVAGVNLTALWEMQDVLDVNHIYSNNIHLMLKTYGVEVARKTIIKEVQDVFKIYGVEIDYRHLSLIADYMTHSGEYRPMSRHGMISESLSPLMKMSFETCSKFIVEAASHGQTDNLETPSSRICLGLPVKLGTGSFDLMQNLQL</sequence>
<keyword evidence="9 12" id="KW-0804">Transcription</keyword>
<dbReference type="Gene3D" id="3.30.1490.180">
    <property type="entry name" value="RNA polymerase ii"/>
    <property type="match status" value="1"/>
</dbReference>
<accession>A0A164WRW3</accession>
<keyword evidence="10" id="KW-0539">Nucleus</keyword>
<dbReference type="FunFam" id="2.40.40.20:FF:000019">
    <property type="entry name" value="DNA-directed RNA polymerase II subunit RPB1"/>
    <property type="match status" value="1"/>
</dbReference>
<evidence type="ECO:0000256" key="13">
    <source>
        <dbReference type="SAM" id="MobiDB-lite"/>
    </source>
</evidence>
<keyword evidence="5 12" id="KW-0548">Nucleotidyltransferase</keyword>
<evidence type="ECO:0000256" key="3">
    <source>
        <dbReference type="ARBA" id="ARBA00022478"/>
    </source>
</evidence>
<gene>
    <name evidence="15" type="ORF">DCAR_020471</name>
</gene>
<dbReference type="Pfam" id="PF04983">
    <property type="entry name" value="RNA_pol_Rpb1_3"/>
    <property type="match status" value="1"/>
</dbReference>
<dbReference type="InterPro" id="IPR007080">
    <property type="entry name" value="RNA_pol_Rpb1_1"/>
</dbReference>
<dbReference type="OMA" id="NREDYQQ"/>
<reference evidence="15" key="1">
    <citation type="journal article" date="2016" name="Nat. Genet.">
        <title>A high-quality carrot genome assembly provides new insights into carotenoid accumulation and asterid genome evolution.</title>
        <authorList>
            <person name="Iorizzo M."/>
            <person name="Ellison S."/>
            <person name="Senalik D."/>
            <person name="Zeng P."/>
            <person name="Satapoomin P."/>
            <person name="Huang J."/>
            <person name="Bowman M."/>
            <person name="Iovene M."/>
            <person name="Sanseverino W."/>
            <person name="Cavagnaro P."/>
            <person name="Yildiz M."/>
            <person name="Macko-Podgorni A."/>
            <person name="Moranska E."/>
            <person name="Grzebelus E."/>
            <person name="Grzebelus D."/>
            <person name="Ashrafi H."/>
            <person name="Zheng Z."/>
            <person name="Cheng S."/>
            <person name="Spooner D."/>
            <person name="Van Deynze A."/>
            <person name="Simon P."/>
        </authorList>
    </citation>
    <scope>NUCLEOTIDE SEQUENCE [LARGE SCALE GENOMIC DNA]</scope>
    <source>
        <tissue evidence="15">Leaf</tissue>
    </source>
</reference>
<feature type="compositionally biased region" description="Basic residues" evidence="13">
    <location>
        <begin position="1395"/>
        <end position="1406"/>
    </location>
</feature>
<dbReference type="InterPro" id="IPR006592">
    <property type="entry name" value="RNA_pol_N"/>
</dbReference>
<keyword evidence="6" id="KW-0479">Metal-binding</keyword>
<evidence type="ECO:0000256" key="11">
    <source>
        <dbReference type="ARBA" id="ARBA00048552"/>
    </source>
</evidence>
<evidence type="ECO:0000256" key="7">
    <source>
        <dbReference type="ARBA" id="ARBA00022833"/>
    </source>
</evidence>
<evidence type="ECO:0000256" key="8">
    <source>
        <dbReference type="ARBA" id="ARBA00022842"/>
    </source>
</evidence>
<keyword evidence="4 12" id="KW-0808">Transferase</keyword>
<dbReference type="Pfam" id="PF05000">
    <property type="entry name" value="RNA_pol_Rpb1_4"/>
    <property type="match status" value="1"/>
</dbReference>
<dbReference type="InterPro" id="IPR047107">
    <property type="entry name" value="DNA-dir_RNA_pol1_lsu_C"/>
</dbReference>
<evidence type="ECO:0000256" key="9">
    <source>
        <dbReference type="ARBA" id="ARBA00023163"/>
    </source>
</evidence>
<dbReference type="InterPro" id="IPR007066">
    <property type="entry name" value="RNA_pol_Rpb1_3"/>
</dbReference>
<comment type="function">
    <text evidence="12">DNA-dependent RNA polymerase catalyzes the transcription of DNA into RNA using the four ribonucleoside triphosphates as substrates.</text>
</comment>
<dbReference type="Gene3D" id="1.10.150.390">
    <property type="match status" value="1"/>
</dbReference>
<dbReference type="GO" id="GO:0006351">
    <property type="term" value="P:DNA-templated transcription"/>
    <property type="evidence" value="ECO:0007669"/>
    <property type="project" value="InterPro"/>
</dbReference>
<feature type="compositionally biased region" description="Polar residues" evidence="13">
    <location>
        <begin position="1283"/>
        <end position="1297"/>
    </location>
</feature>
<evidence type="ECO:0000256" key="2">
    <source>
        <dbReference type="ARBA" id="ARBA00006460"/>
    </source>
</evidence>
<dbReference type="InterPro" id="IPR038120">
    <property type="entry name" value="Rpb1_funnel_sf"/>
</dbReference>
<dbReference type="Pfam" id="PF00623">
    <property type="entry name" value="RNA_pol_Rpb1_2"/>
    <property type="match status" value="1"/>
</dbReference>